<sequence length="66" mass="6941">METATENTPEEVTPPYILTSGCVSVVDVRGHRVAVGRARGSHSLCGGGLRLAISLRLRPPSTSRAP</sequence>
<dbReference type="EMBL" id="SRLO01000038">
    <property type="protein sequence ID" value="TNN82685.1"/>
    <property type="molecule type" value="Genomic_DNA"/>
</dbReference>
<organism evidence="1 2">
    <name type="scientific">Liparis tanakae</name>
    <name type="common">Tanaka's snailfish</name>
    <dbReference type="NCBI Taxonomy" id="230148"/>
    <lineage>
        <taxon>Eukaryota</taxon>
        <taxon>Metazoa</taxon>
        <taxon>Chordata</taxon>
        <taxon>Craniata</taxon>
        <taxon>Vertebrata</taxon>
        <taxon>Euteleostomi</taxon>
        <taxon>Actinopterygii</taxon>
        <taxon>Neopterygii</taxon>
        <taxon>Teleostei</taxon>
        <taxon>Neoteleostei</taxon>
        <taxon>Acanthomorphata</taxon>
        <taxon>Eupercaria</taxon>
        <taxon>Perciformes</taxon>
        <taxon>Cottioidei</taxon>
        <taxon>Cottales</taxon>
        <taxon>Liparidae</taxon>
        <taxon>Liparis</taxon>
    </lineage>
</organism>
<dbReference type="AlphaFoldDB" id="A0A4Z2IXH6"/>
<evidence type="ECO:0000313" key="1">
    <source>
        <dbReference type="EMBL" id="TNN82685.1"/>
    </source>
</evidence>
<keyword evidence="2" id="KW-1185">Reference proteome</keyword>
<proteinExistence type="predicted"/>
<gene>
    <name evidence="1" type="ORF">EYF80_007203</name>
</gene>
<accession>A0A4Z2IXH6</accession>
<protein>
    <submittedName>
        <fullName evidence="1">Uncharacterized protein</fullName>
    </submittedName>
</protein>
<name>A0A4Z2IXH6_9TELE</name>
<dbReference type="Proteomes" id="UP000314294">
    <property type="component" value="Unassembled WGS sequence"/>
</dbReference>
<reference evidence="1 2" key="1">
    <citation type="submission" date="2019-03" db="EMBL/GenBank/DDBJ databases">
        <title>First draft genome of Liparis tanakae, snailfish: a comprehensive survey of snailfish specific genes.</title>
        <authorList>
            <person name="Kim W."/>
            <person name="Song I."/>
            <person name="Jeong J.-H."/>
            <person name="Kim D."/>
            <person name="Kim S."/>
            <person name="Ryu S."/>
            <person name="Song J.Y."/>
            <person name="Lee S.K."/>
        </authorList>
    </citation>
    <scope>NUCLEOTIDE SEQUENCE [LARGE SCALE GENOMIC DNA]</scope>
    <source>
        <tissue evidence="1">Muscle</tissue>
    </source>
</reference>
<comment type="caution">
    <text evidence="1">The sequence shown here is derived from an EMBL/GenBank/DDBJ whole genome shotgun (WGS) entry which is preliminary data.</text>
</comment>
<evidence type="ECO:0000313" key="2">
    <source>
        <dbReference type="Proteomes" id="UP000314294"/>
    </source>
</evidence>